<dbReference type="Gene3D" id="3.40.50.720">
    <property type="entry name" value="NAD(P)-binding Rossmann-like Domain"/>
    <property type="match status" value="1"/>
</dbReference>
<feature type="domain" description="Enoyl reductase (ER)" evidence="6">
    <location>
        <begin position="10"/>
        <end position="326"/>
    </location>
</feature>
<dbReference type="Proteomes" id="UP000214603">
    <property type="component" value="Unassembled WGS sequence"/>
</dbReference>
<dbReference type="InterPro" id="IPR036291">
    <property type="entry name" value="NAD(P)-bd_dom_sf"/>
</dbReference>
<keyword evidence="8" id="KW-1185">Reference proteome</keyword>
<dbReference type="GO" id="GO:0005737">
    <property type="term" value="C:cytoplasm"/>
    <property type="evidence" value="ECO:0007669"/>
    <property type="project" value="UniProtKB-SubCell"/>
</dbReference>
<dbReference type="SUPFAM" id="SSF50129">
    <property type="entry name" value="GroES-like"/>
    <property type="match status" value="1"/>
</dbReference>
<name>A0A225MQZ3_9BURK</name>
<evidence type="ECO:0000313" key="7">
    <source>
        <dbReference type="EMBL" id="OWT63666.1"/>
    </source>
</evidence>
<evidence type="ECO:0000256" key="2">
    <source>
        <dbReference type="ARBA" id="ARBA00011881"/>
    </source>
</evidence>
<dbReference type="PROSITE" id="PS01162">
    <property type="entry name" value="QOR_ZETA_CRYSTAL"/>
    <property type="match status" value="1"/>
</dbReference>
<dbReference type="Pfam" id="PF13602">
    <property type="entry name" value="ADH_zinc_N_2"/>
    <property type="match status" value="1"/>
</dbReference>
<keyword evidence="4" id="KW-0521">NADP</keyword>
<dbReference type="Pfam" id="PF08240">
    <property type="entry name" value="ADH_N"/>
    <property type="match status" value="1"/>
</dbReference>
<dbReference type="GO" id="GO:0016491">
    <property type="term" value="F:oxidoreductase activity"/>
    <property type="evidence" value="ECO:0007669"/>
    <property type="project" value="InterPro"/>
</dbReference>
<protein>
    <submittedName>
        <fullName evidence="7">Quinone oxidoreductase</fullName>
    </submittedName>
</protein>
<dbReference type="InterPro" id="IPR011032">
    <property type="entry name" value="GroES-like_sf"/>
</dbReference>
<dbReference type="InterPro" id="IPR051603">
    <property type="entry name" value="Zinc-ADH_QOR/CCCR"/>
</dbReference>
<dbReference type="InterPro" id="IPR020843">
    <property type="entry name" value="ER"/>
</dbReference>
<proteinExistence type="predicted"/>
<evidence type="ECO:0000256" key="4">
    <source>
        <dbReference type="ARBA" id="ARBA00022857"/>
    </source>
</evidence>
<dbReference type="PANTHER" id="PTHR44154:SF1">
    <property type="entry name" value="QUINONE OXIDOREDUCTASE"/>
    <property type="match status" value="1"/>
</dbReference>
<dbReference type="PANTHER" id="PTHR44154">
    <property type="entry name" value="QUINONE OXIDOREDUCTASE"/>
    <property type="match status" value="1"/>
</dbReference>
<organism evidence="7 8">
    <name type="scientific">Candidimonas nitroreducens</name>
    <dbReference type="NCBI Taxonomy" id="683354"/>
    <lineage>
        <taxon>Bacteria</taxon>
        <taxon>Pseudomonadati</taxon>
        <taxon>Pseudomonadota</taxon>
        <taxon>Betaproteobacteria</taxon>
        <taxon>Burkholderiales</taxon>
        <taxon>Alcaligenaceae</taxon>
        <taxon>Candidimonas</taxon>
    </lineage>
</organism>
<dbReference type="InterPro" id="IPR013154">
    <property type="entry name" value="ADH-like_N"/>
</dbReference>
<accession>A0A225MQZ3</accession>
<reference evidence="8" key="1">
    <citation type="submission" date="2017-06" db="EMBL/GenBank/DDBJ databases">
        <title>Herbaspirillum phytohormonus sp. nov., isolated from the root nodule of Robinia pseudoacacia in lead-zinc mine.</title>
        <authorList>
            <person name="Fan M."/>
            <person name="Lin Y."/>
        </authorList>
    </citation>
    <scope>NUCLEOTIDE SEQUENCE [LARGE SCALE GENOMIC DNA]</scope>
    <source>
        <strain evidence="8">SC-089</strain>
    </source>
</reference>
<dbReference type="EMBL" id="NJIH01000003">
    <property type="protein sequence ID" value="OWT63666.1"/>
    <property type="molecule type" value="Genomic_DNA"/>
</dbReference>
<evidence type="ECO:0000256" key="1">
    <source>
        <dbReference type="ARBA" id="ARBA00004496"/>
    </source>
</evidence>
<evidence type="ECO:0000256" key="3">
    <source>
        <dbReference type="ARBA" id="ARBA00022490"/>
    </source>
</evidence>
<comment type="subunit">
    <text evidence="2">Homotetramer.</text>
</comment>
<evidence type="ECO:0000256" key="5">
    <source>
        <dbReference type="ARBA" id="ARBA00022884"/>
    </source>
</evidence>
<dbReference type="CDD" id="cd08272">
    <property type="entry name" value="MDR6"/>
    <property type="match status" value="1"/>
</dbReference>
<dbReference type="SUPFAM" id="SSF51735">
    <property type="entry name" value="NAD(P)-binding Rossmann-fold domains"/>
    <property type="match status" value="1"/>
</dbReference>
<keyword evidence="5" id="KW-0694">RNA-binding</keyword>
<sequence>MKVQQIHEFGAPDVFKIAEVEKSEPGSDQIRVRQMATSVNPVDIKIRQMGPSFAPALPPVLGCDVAGVVDAVGKNVSRFRTGDEVYGCAAGVIGRGGSYGEYVVVDAELMANKPRTLGWRETAALPLVTITAWEALVDRCHVKPGDHVLIHGGAGGVGHIAIQIAKAQGAYVATTVSTDEKAEIARRCGADEIIRYRDELVADYVKRLTDGRGFDVVFDAAGGSDIAKSFEAARVRGQVATITTAFTADLSPMHGKSLTLNAVLMLATMLRGASPEHNGEILTKAAVLADAKRLKPVLDEQRFGLSDVGAAHTRLESGNAVGKVVVDIADGLDNA</sequence>
<dbReference type="RefSeq" id="WP_088602245.1">
    <property type="nucleotide sequence ID" value="NZ_NJIH01000003.1"/>
</dbReference>
<evidence type="ECO:0000313" key="8">
    <source>
        <dbReference type="Proteomes" id="UP000214603"/>
    </source>
</evidence>
<gene>
    <name evidence="7" type="ORF">CEY11_04920</name>
</gene>
<dbReference type="InterPro" id="IPR002364">
    <property type="entry name" value="Quin_OxRdtase/zeta-crystal_CS"/>
</dbReference>
<dbReference type="AlphaFoldDB" id="A0A225MQZ3"/>
<dbReference type="SMART" id="SM00829">
    <property type="entry name" value="PKS_ER"/>
    <property type="match status" value="1"/>
</dbReference>
<dbReference type="Gene3D" id="3.90.180.10">
    <property type="entry name" value="Medium-chain alcohol dehydrogenases, catalytic domain"/>
    <property type="match status" value="1"/>
</dbReference>
<comment type="subcellular location">
    <subcellularLocation>
        <location evidence="1">Cytoplasm</location>
    </subcellularLocation>
</comment>
<dbReference type="OrthoDB" id="9787435at2"/>
<keyword evidence="3" id="KW-0963">Cytoplasm</keyword>
<dbReference type="GO" id="GO:0008270">
    <property type="term" value="F:zinc ion binding"/>
    <property type="evidence" value="ECO:0007669"/>
    <property type="project" value="InterPro"/>
</dbReference>
<comment type="caution">
    <text evidence="7">The sequence shown here is derived from an EMBL/GenBank/DDBJ whole genome shotgun (WGS) entry which is preliminary data.</text>
</comment>
<dbReference type="GO" id="GO:0003723">
    <property type="term" value="F:RNA binding"/>
    <property type="evidence" value="ECO:0007669"/>
    <property type="project" value="UniProtKB-KW"/>
</dbReference>
<evidence type="ECO:0000259" key="6">
    <source>
        <dbReference type="SMART" id="SM00829"/>
    </source>
</evidence>